<evidence type="ECO:0000313" key="10">
    <source>
        <dbReference type="Proteomes" id="UP000178570"/>
    </source>
</evidence>
<keyword evidence="4 7" id="KW-0805">Transcription regulation</keyword>
<dbReference type="GO" id="GO:2000143">
    <property type="term" value="P:negative regulation of DNA-templated transcription initiation"/>
    <property type="evidence" value="ECO:0007669"/>
    <property type="project" value="TreeGrafter"/>
</dbReference>
<dbReference type="InterPro" id="IPR038619">
    <property type="entry name" value="MraZ_sf"/>
</dbReference>
<evidence type="ECO:0000256" key="3">
    <source>
        <dbReference type="ARBA" id="ARBA00022737"/>
    </source>
</evidence>
<dbReference type="PROSITE" id="PS51740">
    <property type="entry name" value="SPOVT_ABRB"/>
    <property type="match status" value="2"/>
</dbReference>
<dbReference type="CDD" id="cd16321">
    <property type="entry name" value="MraZ_C"/>
    <property type="match status" value="1"/>
</dbReference>
<keyword evidence="5 7" id="KW-0238">DNA-binding</keyword>
<dbReference type="SUPFAM" id="SSF89447">
    <property type="entry name" value="AbrB/MazE/MraZ-like"/>
    <property type="match status" value="1"/>
</dbReference>
<organism evidence="9 10">
    <name type="scientific">Candidatus Brennerbacteria bacterium RIFOXYD1_FULL_41_16</name>
    <dbReference type="NCBI Taxonomy" id="1797529"/>
    <lineage>
        <taxon>Bacteria</taxon>
        <taxon>Candidatus Brenneribacteriota</taxon>
    </lineage>
</organism>
<evidence type="ECO:0000313" key="9">
    <source>
        <dbReference type="EMBL" id="OGY40831.1"/>
    </source>
</evidence>
<dbReference type="Pfam" id="PF02381">
    <property type="entry name" value="MraZ"/>
    <property type="match status" value="2"/>
</dbReference>
<evidence type="ECO:0000256" key="7">
    <source>
        <dbReference type="HAMAP-Rule" id="MF_01008"/>
    </source>
</evidence>
<dbReference type="InterPro" id="IPR035642">
    <property type="entry name" value="MraZ_N"/>
</dbReference>
<protein>
    <recommendedName>
        <fullName evidence="1 7">Transcriptional regulator MraZ</fullName>
    </recommendedName>
</protein>
<dbReference type="InterPro" id="IPR035644">
    <property type="entry name" value="MraZ_C"/>
</dbReference>
<comment type="caution">
    <text evidence="9">The sequence shown here is derived from an EMBL/GenBank/DDBJ whole genome shotgun (WGS) entry which is preliminary data.</text>
</comment>
<evidence type="ECO:0000256" key="1">
    <source>
        <dbReference type="ARBA" id="ARBA00013860"/>
    </source>
</evidence>
<dbReference type="NCBIfam" id="TIGR00242">
    <property type="entry name" value="division/cell wall cluster transcriptional repressor MraZ"/>
    <property type="match status" value="1"/>
</dbReference>
<sequence>MFIGEFQHNIDQKGRMAIPVKFRDELTNGAVVTRGIDKCLFIFTKSEWNALAEKISKLPLVQSNSRAFARLMFAGAIDVEIDKQGRVLVSDYLRKYAGLSKQVVVAGVFNRLEVWDKSSWQDYKMKTEKESGDIAEKLSELGV</sequence>
<keyword evidence="6 7" id="KW-0804">Transcription</keyword>
<dbReference type="FunFam" id="3.40.1550.20:FF:000002">
    <property type="entry name" value="Transcriptional regulator MraZ"/>
    <property type="match status" value="1"/>
</dbReference>
<accession>A0A1G1XLI3</accession>
<dbReference type="GO" id="GO:0051301">
    <property type="term" value="P:cell division"/>
    <property type="evidence" value="ECO:0007669"/>
    <property type="project" value="UniProtKB-KW"/>
</dbReference>
<dbReference type="InterPro" id="IPR007159">
    <property type="entry name" value="SpoVT-AbrB_dom"/>
</dbReference>
<keyword evidence="9" id="KW-0131">Cell cycle</keyword>
<feature type="domain" description="SpoVT-AbrB" evidence="8">
    <location>
        <begin position="5"/>
        <end position="47"/>
    </location>
</feature>
<dbReference type="GO" id="GO:0000976">
    <property type="term" value="F:transcription cis-regulatory region binding"/>
    <property type="evidence" value="ECO:0007669"/>
    <property type="project" value="TreeGrafter"/>
</dbReference>
<dbReference type="EMBL" id="MHHY01000004">
    <property type="protein sequence ID" value="OGY40831.1"/>
    <property type="molecule type" value="Genomic_DNA"/>
</dbReference>
<dbReference type="InterPro" id="IPR037914">
    <property type="entry name" value="SpoVT-AbrB_sf"/>
</dbReference>
<reference evidence="9 10" key="1">
    <citation type="journal article" date="2016" name="Nat. Commun.">
        <title>Thousands of microbial genomes shed light on interconnected biogeochemical processes in an aquifer system.</title>
        <authorList>
            <person name="Anantharaman K."/>
            <person name="Brown C.T."/>
            <person name="Hug L.A."/>
            <person name="Sharon I."/>
            <person name="Castelle C.J."/>
            <person name="Probst A.J."/>
            <person name="Thomas B.C."/>
            <person name="Singh A."/>
            <person name="Wilkins M.J."/>
            <person name="Karaoz U."/>
            <person name="Brodie E.L."/>
            <person name="Williams K.H."/>
            <person name="Hubbard S.S."/>
            <person name="Banfield J.F."/>
        </authorList>
    </citation>
    <scope>NUCLEOTIDE SEQUENCE [LARGE SCALE GENOMIC DNA]</scope>
</reference>
<dbReference type="STRING" id="1797529.A2570_00240"/>
<dbReference type="HAMAP" id="MF_01008">
    <property type="entry name" value="MraZ"/>
    <property type="match status" value="1"/>
</dbReference>
<dbReference type="GO" id="GO:0005737">
    <property type="term" value="C:cytoplasm"/>
    <property type="evidence" value="ECO:0007669"/>
    <property type="project" value="UniProtKB-UniRule"/>
</dbReference>
<evidence type="ECO:0000256" key="6">
    <source>
        <dbReference type="ARBA" id="ARBA00023163"/>
    </source>
</evidence>
<feature type="domain" description="SpoVT-AbrB" evidence="8">
    <location>
        <begin position="76"/>
        <end position="119"/>
    </location>
</feature>
<dbReference type="Gene3D" id="3.40.1550.20">
    <property type="entry name" value="Transcriptional regulator MraZ domain"/>
    <property type="match status" value="1"/>
</dbReference>
<dbReference type="CDD" id="cd16320">
    <property type="entry name" value="MraZ_N"/>
    <property type="match status" value="1"/>
</dbReference>
<keyword evidence="3" id="KW-0677">Repeat</keyword>
<evidence type="ECO:0000256" key="4">
    <source>
        <dbReference type="ARBA" id="ARBA00023015"/>
    </source>
</evidence>
<keyword evidence="9" id="KW-0132">Cell division</keyword>
<keyword evidence="2 7" id="KW-0963">Cytoplasm</keyword>
<dbReference type="PANTHER" id="PTHR34701">
    <property type="entry name" value="TRANSCRIPTIONAL REGULATOR MRAZ"/>
    <property type="match status" value="1"/>
</dbReference>
<dbReference type="PANTHER" id="PTHR34701:SF1">
    <property type="entry name" value="TRANSCRIPTIONAL REGULATOR MRAZ"/>
    <property type="match status" value="1"/>
</dbReference>
<comment type="subcellular location">
    <subcellularLocation>
        <location evidence="7">Cytoplasm</location>
        <location evidence="7">Nucleoid</location>
    </subcellularLocation>
</comment>
<name>A0A1G1XLI3_9BACT</name>
<comment type="subunit">
    <text evidence="7">Forms oligomers.</text>
</comment>
<evidence type="ECO:0000259" key="8">
    <source>
        <dbReference type="PROSITE" id="PS51740"/>
    </source>
</evidence>
<proteinExistence type="inferred from homology"/>
<dbReference type="Proteomes" id="UP000178570">
    <property type="component" value="Unassembled WGS sequence"/>
</dbReference>
<evidence type="ECO:0000256" key="2">
    <source>
        <dbReference type="ARBA" id="ARBA00022490"/>
    </source>
</evidence>
<gene>
    <name evidence="7" type="primary">mraZ</name>
    <name evidence="9" type="ORF">A2570_00240</name>
</gene>
<evidence type="ECO:0000256" key="5">
    <source>
        <dbReference type="ARBA" id="ARBA00023125"/>
    </source>
</evidence>
<dbReference type="InterPro" id="IPR020603">
    <property type="entry name" value="MraZ_dom"/>
</dbReference>
<dbReference type="GO" id="GO:0003700">
    <property type="term" value="F:DNA-binding transcription factor activity"/>
    <property type="evidence" value="ECO:0007669"/>
    <property type="project" value="UniProtKB-UniRule"/>
</dbReference>
<dbReference type="GO" id="GO:0009295">
    <property type="term" value="C:nucleoid"/>
    <property type="evidence" value="ECO:0007669"/>
    <property type="project" value="UniProtKB-SubCell"/>
</dbReference>
<dbReference type="InterPro" id="IPR003444">
    <property type="entry name" value="MraZ"/>
</dbReference>
<comment type="similarity">
    <text evidence="7">Belongs to the MraZ family.</text>
</comment>
<dbReference type="AlphaFoldDB" id="A0A1G1XLI3"/>